<dbReference type="GO" id="GO:0017025">
    <property type="term" value="F:TBP-class protein binding"/>
    <property type="evidence" value="ECO:0007669"/>
    <property type="project" value="TreeGrafter"/>
</dbReference>
<dbReference type="AlphaFoldDB" id="A0A6A6X1I0"/>
<dbReference type="InterPro" id="IPR007224">
    <property type="entry name" value="TIF_Rrn11"/>
</dbReference>
<evidence type="ECO:0000256" key="1">
    <source>
        <dbReference type="SAM" id="MobiDB-lite"/>
    </source>
</evidence>
<dbReference type="PANTHER" id="PTHR28244">
    <property type="entry name" value="RNA POLYMERASE I-SPECIFIC TRANSCRIPTION INITIATION FACTOR RRN11"/>
    <property type="match status" value="1"/>
</dbReference>
<dbReference type="GO" id="GO:0001181">
    <property type="term" value="F:RNA polymerase I general transcription initiation factor activity"/>
    <property type="evidence" value="ECO:0007669"/>
    <property type="project" value="InterPro"/>
</dbReference>
<evidence type="ECO:0000313" key="2">
    <source>
        <dbReference type="EMBL" id="KAF2790199.1"/>
    </source>
</evidence>
<dbReference type="GO" id="GO:0070860">
    <property type="term" value="C:RNA polymerase I core factor complex"/>
    <property type="evidence" value="ECO:0007669"/>
    <property type="project" value="TreeGrafter"/>
</dbReference>
<dbReference type="Pfam" id="PF04090">
    <property type="entry name" value="Rrn11"/>
    <property type="match status" value="1"/>
</dbReference>
<evidence type="ECO:0000313" key="3">
    <source>
        <dbReference type="Proteomes" id="UP000799757"/>
    </source>
</evidence>
<keyword evidence="3" id="KW-1185">Reference proteome</keyword>
<feature type="region of interest" description="Disordered" evidence="1">
    <location>
        <begin position="1"/>
        <end position="63"/>
    </location>
</feature>
<dbReference type="GO" id="GO:0001164">
    <property type="term" value="F:RNA polymerase I core promoter sequence-specific DNA binding"/>
    <property type="evidence" value="ECO:0007669"/>
    <property type="project" value="InterPro"/>
</dbReference>
<feature type="non-terminal residue" evidence="2">
    <location>
        <position position="355"/>
    </location>
</feature>
<sequence length="355" mass="40153">MHHFAGQLQPAQLSAHSLRASQYRPASKRKRAQHDEDAGEPPMASPGHDVEGPLPPSNAQPYASLDSLQTAQLRVAGLLPEDEFDLPPPPFPHAPPRTARDAFNYTKLQKELAGLDPPLYVVKAASKSDPVDRKSERPALRQTHLDVLSTMMHHCLLKGDYHRAGRAWGMILRTKIAGLPVDPRNHGRWGIGAEILLRRNARNQSIRRQNNRYDTESADGEQISSDESTLYTQEGFELAREYYERLIVQHPNRKQLLHSIDDRTFYPAMFSLWIYETTMVSDDARARASATNEEELRQAKEIAQRIDQLVVSPPFDKHADLLQLRGMVGLWMGDLVLGEDSLGQEDDWNSNEPHE</sequence>
<accession>A0A6A6X1I0</accession>
<dbReference type="EMBL" id="MU002088">
    <property type="protein sequence ID" value="KAF2790199.1"/>
    <property type="molecule type" value="Genomic_DNA"/>
</dbReference>
<dbReference type="OrthoDB" id="2159786at2759"/>
<dbReference type="PANTHER" id="PTHR28244:SF1">
    <property type="entry name" value="RNA POLYMERASE I-SPECIFIC TRANSCRIPTION INITIATION FACTOR RRN11"/>
    <property type="match status" value="1"/>
</dbReference>
<dbReference type="GO" id="GO:0042790">
    <property type="term" value="P:nucleolar large rRNA transcription by RNA polymerase I"/>
    <property type="evidence" value="ECO:0007669"/>
    <property type="project" value="TreeGrafter"/>
</dbReference>
<name>A0A6A6X1I0_9PLEO</name>
<gene>
    <name evidence="2" type="ORF">K505DRAFT_190920</name>
</gene>
<protein>
    <submittedName>
        <fullName evidence="2">Uncharacterized protein</fullName>
    </submittedName>
</protein>
<dbReference type="InterPro" id="IPR053029">
    <property type="entry name" value="RNA_pol_I-specific_init_factor"/>
</dbReference>
<proteinExistence type="predicted"/>
<organism evidence="2 3">
    <name type="scientific">Melanomma pulvis-pyrius CBS 109.77</name>
    <dbReference type="NCBI Taxonomy" id="1314802"/>
    <lineage>
        <taxon>Eukaryota</taxon>
        <taxon>Fungi</taxon>
        <taxon>Dikarya</taxon>
        <taxon>Ascomycota</taxon>
        <taxon>Pezizomycotina</taxon>
        <taxon>Dothideomycetes</taxon>
        <taxon>Pleosporomycetidae</taxon>
        <taxon>Pleosporales</taxon>
        <taxon>Melanommataceae</taxon>
        <taxon>Melanomma</taxon>
    </lineage>
</organism>
<reference evidence="2" key="1">
    <citation type="journal article" date="2020" name="Stud. Mycol.">
        <title>101 Dothideomycetes genomes: a test case for predicting lifestyles and emergence of pathogens.</title>
        <authorList>
            <person name="Haridas S."/>
            <person name="Albert R."/>
            <person name="Binder M."/>
            <person name="Bloem J."/>
            <person name="Labutti K."/>
            <person name="Salamov A."/>
            <person name="Andreopoulos B."/>
            <person name="Baker S."/>
            <person name="Barry K."/>
            <person name="Bills G."/>
            <person name="Bluhm B."/>
            <person name="Cannon C."/>
            <person name="Castanera R."/>
            <person name="Culley D."/>
            <person name="Daum C."/>
            <person name="Ezra D."/>
            <person name="Gonzalez J."/>
            <person name="Henrissat B."/>
            <person name="Kuo A."/>
            <person name="Liang C."/>
            <person name="Lipzen A."/>
            <person name="Lutzoni F."/>
            <person name="Magnuson J."/>
            <person name="Mondo S."/>
            <person name="Nolan M."/>
            <person name="Ohm R."/>
            <person name="Pangilinan J."/>
            <person name="Park H.-J."/>
            <person name="Ramirez L."/>
            <person name="Alfaro M."/>
            <person name="Sun H."/>
            <person name="Tritt A."/>
            <person name="Yoshinaga Y."/>
            <person name="Zwiers L.-H."/>
            <person name="Turgeon B."/>
            <person name="Goodwin S."/>
            <person name="Spatafora J."/>
            <person name="Crous P."/>
            <person name="Grigoriev I."/>
        </authorList>
    </citation>
    <scope>NUCLEOTIDE SEQUENCE</scope>
    <source>
        <strain evidence="2">CBS 109.77</strain>
    </source>
</reference>
<feature type="region of interest" description="Disordered" evidence="1">
    <location>
        <begin position="207"/>
        <end position="226"/>
    </location>
</feature>
<dbReference type="Proteomes" id="UP000799757">
    <property type="component" value="Unassembled WGS sequence"/>
</dbReference>